<dbReference type="InterPro" id="IPR023346">
    <property type="entry name" value="Lysozyme-like_dom_sf"/>
</dbReference>
<accession>A0A919S4D4</accession>
<feature type="compositionally biased region" description="Low complexity" evidence="1">
    <location>
        <begin position="141"/>
        <end position="199"/>
    </location>
</feature>
<dbReference type="CDD" id="cd13399">
    <property type="entry name" value="Slt35-like"/>
    <property type="match status" value="1"/>
</dbReference>
<feature type="compositionally biased region" description="Basic and acidic residues" evidence="1">
    <location>
        <begin position="200"/>
        <end position="214"/>
    </location>
</feature>
<dbReference type="InterPro" id="IPR043426">
    <property type="entry name" value="MltB-like"/>
</dbReference>
<keyword evidence="4" id="KW-1185">Reference proteome</keyword>
<evidence type="ECO:0000256" key="2">
    <source>
        <dbReference type="SAM" id="Phobius"/>
    </source>
</evidence>
<keyword evidence="2" id="KW-0472">Membrane</keyword>
<organism evidence="3 4">
    <name type="scientific">Actinoplanes auranticolor</name>
    <dbReference type="NCBI Taxonomy" id="47988"/>
    <lineage>
        <taxon>Bacteria</taxon>
        <taxon>Bacillati</taxon>
        <taxon>Actinomycetota</taxon>
        <taxon>Actinomycetes</taxon>
        <taxon>Micromonosporales</taxon>
        <taxon>Micromonosporaceae</taxon>
        <taxon>Actinoplanes</taxon>
    </lineage>
</organism>
<evidence type="ECO:0008006" key="5">
    <source>
        <dbReference type="Google" id="ProtNLM"/>
    </source>
</evidence>
<name>A0A919S4D4_9ACTN</name>
<evidence type="ECO:0000256" key="1">
    <source>
        <dbReference type="SAM" id="MobiDB-lite"/>
    </source>
</evidence>
<keyword evidence="2" id="KW-0812">Transmembrane</keyword>
<comment type="caution">
    <text evidence="3">The sequence shown here is derived from an EMBL/GenBank/DDBJ whole genome shotgun (WGS) entry which is preliminary data.</text>
</comment>
<feature type="region of interest" description="Disordered" evidence="1">
    <location>
        <begin position="1"/>
        <end position="438"/>
    </location>
</feature>
<dbReference type="Gene3D" id="1.10.530.10">
    <property type="match status" value="1"/>
</dbReference>
<evidence type="ECO:0000313" key="3">
    <source>
        <dbReference type="EMBL" id="GIM63318.1"/>
    </source>
</evidence>
<reference evidence="3" key="1">
    <citation type="submission" date="2021-03" db="EMBL/GenBank/DDBJ databases">
        <title>Whole genome shotgun sequence of Actinoplanes auranticolor NBRC 12245.</title>
        <authorList>
            <person name="Komaki H."/>
            <person name="Tamura T."/>
        </authorList>
    </citation>
    <scope>NUCLEOTIDE SEQUENCE</scope>
    <source>
        <strain evidence="3">NBRC 12245</strain>
    </source>
</reference>
<feature type="compositionally biased region" description="Low complexity" evidence="1">
    <location>
        <begin position="327"/>
        <end position="338"/>
    </location>
</feature>
<protein>
    <recommendedName>
        <fullName evidence="5">Membrane-bound lytic murein transglycosylase B</fullName>
    </recommendedName>
</protein>
<feature type="compositionally biased region" description="Low complexity" evidence="1">
    <location>
        <begin position="237"/>
        <end position="247"/>
    </location>
</feature>
<sequence>METAYGSAVTFRRPGSQPVENVSGEFRGRRVSQSPGSVFRVADGQDTSPKRRGQRPPAPHIDGPLGSSGAAPEEAIPAAGSVGDDAAPSVARSGGSRSGAATSDQATDKSDLAAEKLPDGPGGTYQPSVLTTGASGGTYEPSVVATGAASAAGAGPGTSTDDATAEGEGAAGSTAPPSGGAASAAGAAGAAAGASAETAGKADGKAEPEPKVADSKAAPGSAADGKTAPGLAADSKTAPGPAAGGDATDSKAASGPAADSKTAPGPAAGGDATDSKAASGPADDSEATDSKTAPRSAADDKSADGKAAALGPAEDGKAKPDGKKPADATATASALSSDGPVDGTKPGYKAAGSDKATGTDKATPGDKTDKGSTPPDKTATDGKADNKDGAPNKDKAGDDNKDKAGDSKPGDKAPSTAAAASQGRATRVLRRANPVRVARSTARSTSAWAKRPSGRLILPAIIAVLLLGAAGTAGAYLVPRALEAMPTPSVTPDFGLDGGASAGGPSGPAGPVPGLGGIPSASAPVGGVVPGTQPPVGGAVGGARPADVLASWAQDTGTRAGIPVVAVQAYGYAELVVTRTTPSCHLSWTTIAAIAKVESSHGSANGAVLNVDGSVAPPIFGLPLDGKGGRQEIRDTDQGALDGDAQFDRALGPLQFIPQTWNAISVGNGVDADNNGVSDPNDIDDASLAAAKYLCQGGRDLARPDAWWDAILSYNAVRPYAQKVFDAANEYGQRSRV</sequence>
<dbReference type="PANTHER" id="PTHR30163:SF8">
    <property type="entry name" value="LYTIC MUREIN TRANSGLYCOSYLASE"/>
    <property type="match status" value="1"/>
</dbReference>
<dbReference type="AlphaFoldDB" id="A0A919S4D4"/>
<evidence type="ECO:0000313" key="4">
    <source>
        <dbReference type="Proteomes" id="UP000681340"/>
    </source>
</evidence>
<feature type="transmembrane region" description="Helical" evidence="2">
    <location>
        <begin position="456"/>
        <end position="478"/>
    </location>
</feature>
<dbReference type="GO" id="GO:0009253">
    <property type="term" value="P:peptidoglycan catabolic process"/>
    <property type="evidence" value="ECO:0007669"/>
    <property type="project" value="TreeGrafter"/>
</dbReference>
<keyword evidence="2" id="KW-1133">Transmembrane helix</keyword>
<dbReference type="SUPFAM" id="SSF53955">
    <property type="entry name" value="Lysozyme-like"/>
    <property type="match status" value="1"/>
</dbReference>
<feature type="compositionally biased region" description="Low complexity" evidence="1">
    <location>
        <begin position="262"/>
        <end position="272"/>
    </location>
</feature>
<feature type="compositionally biased region" description="Basic and acidic residues" evidence="1">
    <location>
        <begin position="106"/>
        <end position="118"/>
    </location>
</feature>
<feature type="compositionally biased region" description="Low complexity" evidence="1">
    <location>
        <begin position="67"/>
        <end position="103"/>
    </location>
</feature>
<dbReference type="GO" id="GO:0008933">
    <property type="term" value="F:peptidoglycan lytic transglycosylase activity"/>
    <property type="evidence" value="ECO:0007669"/>
    <property type="project" value="TreeGrafter"/>
</dbReference>
<feature type="compositionally biased region" description="Basic and acidic residues" evidence="1">
    <location>
        <begin position="378"/>
        <end position="411"/>
    </location>
</feature>
<dbReference type="EMBL" id="BOQL01000003">
    <property type="protein sequence ID" value="GIM63318.1"/>
    <property type="molecule type" value="Genomic_DNA"/>
</dbReference>
<gene>
    <name evidence="3" type="ORF">Aau02nite_03300</name>
</gene>
<proteinExistence type="predicted"/>
<dbReference type="PANTHER" id="PTHR30163">
    <property type="entry name" value="MEMBRANE-BOUND LYTIC MUREIN TRANSGLYCOSYLASE B"/>
    <property type="match status" value="1"/>
</dbReference>
<dbReference type="Proteomes" id="UP000681340">
    <property type="component" value="Unassembled WGS sequence"/>
</dbReference>
<feature type="compositionally biased region" description="Basic and acidic residues" evidence="1">
    <location>
        <begin position="314"/>
        <end position="326"/>
    </location>
</feature>